<dbReference type="GO" id="GO:0016787">
    <property type="term" value="F:hydrolase activity"/>
    <property type="evidence" value="ECO:0007669"/>
    <property type="project" value="InterPro"/>
</dbReference>
<dbReference type="STRING" id="913774.A0A0C3GV19"/>
<dbReference type="InterPro" id="IPR013094">
    <property type="entry name" value="AB_hydrolase_3"/>
</dbReference>
<dbReference type="HOGENOM" id="CLU_1354986_0_0_1"/>
<reference evidence="2 3" key="1">
    <citation type="submission" date="2014-04" db="EMBL/GenBank/DDBJ databases">
        <authorList>
            <consortium name="DOE Joint Genome Institute"/>
            <person name="Kuo A."/>
            <person name="Martino E."/>
            <person name="Perotto S."/>
            <person name="Kohler A."/>
            <person name="Nagy L.G."/>
            <person name="Floudas D."/>
            <person name="Copeland A."/>
            <person name="Barry K.W."/>
            <person name="Cichocki N."/>
            <person name="Veneault-Fourrey C."/>
            <person name="LaButti K."/>
            <person name="Lindquist E.A."/>
            <person name="Lipzen A."/>
            <person name="Lundell T."/>
            <person name="Morin E."/>
            <person name="Murat C."/>
            <person name="Sun H."/>
            <person name="Tunlid A."/>
            <person name="Henrissat B."/>
            <person name="Grigoriev I.V."/>
            <person name="Hibbett D.S."/>
            <person name="Martin F."/>
            <person name="Nordberg H.P."/>
            <person name="Cantor M.N."/>
            <person name="Hua S.X."/>
        </authorList>
    </citation>
    <scope>NUCLEOTIDE SEQUENCE [LARGE SCALE GENOMIC DNA]</scope>
    <source>
        <strain evidence="2 3">Zn</strain>
    </source>
</reference>
<organism evidence="2 3">
    <name type="scientific">Oidiodendron maius (strain Zn)</name>
    <dbReference type="NCBI Taxonomy" id="913774"/>
    <lineage>
        <taxon>Eukaryota</taxon>
        <taxon>Fungi</taxon>
        <taxon>Dikarya</taxon>
        <taxon>Ascomycota</taxon>
        <taxon>Pezizomycotina</taxon>
        <taxon>Leotiomycetes</taxon>
        <taxon>Leotiomycetes incertae sedis</taxon>
        <taxon>Myxotrichaceae</taxon>
        <taxon>Oidiodendron</taxon>
    </lineage>
</organism>
<dbReference type="Gene3D" id="3.40.50.1820">
    <property type="entry name" value="alpha/beta hydrolase"/>
    <property type="match status" value="1"/>
</dbReference>
<sequence>MVVNFHGGGWILGGVESTFFDLRPLVTEFKAVVVDVSYRLSPEHPFPTPVNDCWDALQWAAKNAAIWNADPEVGFIVAGNSAGANLAAVVTVLARDNQLSPPLTGCCLTALPAMLDEIYRTTTLTRFLHRSTSPPSTGSFNTYTTPSLQTFDNPQSTEFLSYLIEELQHAISEPLETVASVLQIYPDTLDWVPKKAFKKSDT</sequence>
<dbReference type="SUPFAM" id="SSF53474">
    <property type="entry name" value="alpha/beta-Hydrolases"/>
    <property type="match status" value="1"/>
</dbReference>
<dbReference type="Proteomes" id="UP000054321">
    <property type="component" value="Unassembled WGS sequence"/>
</dbReference>
<name>A0A0C3GV19_OIDMZ</name>
<dbReference type="InterPro" id="IPR029058">
    <property type="entry name" value="AB_hydrolase_fold"/>
</dbReference>
<accession>A0A0C3GV19</accession>
<keyword evidence="3" id="KW-1185">Reference proteome</keyword>
<feature type="domain" description="Alpha/beta hydrolase fold-3" evidence="1">
    <location>
        <begin position="2"/>
        <end position="121"/>
    </location>
</feature>
<dbReference type="AlphaFoldDB" id="A0A0C3GV19"/>
<evidence type="ECO:0000313" key="2">
    <source>
        <dbReference type="EMBL" id="KIM94126.1"/>
    </source>
</evidence>
<evidence type="ECO:0000313" key="3">
    <source>
        <dbReference type="Proteomes" id="UP000054321"/>
    </source>
</evidence>
<gene>
    <name evidence="2" type="ORF">OIDMADRAFT_60960</name>
</gene>
<dbReference type="InterPro" id="IPR050466">
    <property type="entry name" value="Carboxylest/Gibb_receptor"/>
</dbReference>
<evidence type="ECO:0000259" key="1">
    <source>
        <dbReference type="Pfam" id="PF07859"/>
    </source>
</evidence>
<dbReference type="Pfam" id="PF07859">
    <property type="entry name" value="Abhydrolase_3"/>
    <property type="match status" value="1"/>
</dbReference>
<dbReference type="EMBL" id="KN832891">
    <property type="protein sequence ID" value="KIM94126.1"/>
    <property type="molecule type" value="Genomic_DNA"/>
</dbReference>
<dbReference type="PANTHER" id="PTHR23024:SF643">
    <property type="entry name" value="AB HYDROLASE SUPERFAMILY PROTEIN B1A11.02"/>
    <property type="match status" value="1"/>
</dbReference>
<dbReference type="InParanoid" id="A0A0C3GV19"/>
<reference evidence="3" key="2">
    <citation type="submission" date="2015-01" db="EMBL/GenBank/DDBJ databases">
        <title>Evolutionary Origins and Diversification of the Mycorrhizal Mutualists.</title>
        <authorList>
            <consortium name="DOE Joint Genome Institute"/>
            <consortium name="Mycorrhizal Genomics Consortium"/>
            <person name="Kohler A."/>
            <person name="Kuo A."/>
            <person name="Nagy L.G."/>
            <person name="Floudas D."/>
            <person name="Copeland A."/>
            <person name="Barry K.W."/>
            <person name="Cichocki N."/>
            <person name="Veneault-Fourrey C."/>
            <person name="LaButti K."/>
            <person name="Lindquist E.A."/>
            <person name="Lipzen A."/>
            <person name="Lundell T."/>
            <person name="Morin E."/>
            <person name="Murat C."/>
            <person name="Riley R."/>
            <person name="Ohm R."/>
            <person name="Sun H."/>
            <person name="Tunlid A."/>
            <person name="Henrissat B."/>
            <person name="Grigoriev I.V."/>
            <person name="Hibbett D.S."/>
            <person name="Martin F."/>
        </authorList>
    </citation>
    <scope>NUCLEOTIDE SEQUENCE [LARGE SCALE GENOMIC DNA]</scope>
    <source>
        <strain evidence="3">Zn</strain>
    </source>
</reference>
<protein>
    <recommendedName>
        <fullName evidence="1">Alpha/beta hydrolase fold-3 domain-containing protein</fullName>
    </recommendedName>
</protein>
<proteinExistence type="predicted"/>
<dbReference type="PANTHER" id="PTHR23024">
    <property type="entry name" value="ARYLACETAMIDE DEACETYLASE"/>
    <property type="match status" value="1"/>
</dbReference>
<dbReference type="OrthoDB" id="408631at2759"/>